<evidence type="ECO:0000313" key="3">
    <source>
        <dbReference type="Proteomes" id="UP000198318"/>
    </source>
</evidence>
<dbReference type="RefSeq" id="WP_179271814.1">
    <property type="nucleotide sequence ID" value="NZ_FZOR01000044.1"/>
</dbReference>
<dbReference type="Proteomes" id="UP000198318">
    <property type="component" value="Unassembled WGS sequence"/>
</dbReference>
<keyword evidence="1" id="KW-0472">Membrane</keyword>
<dbReference type="EMBL" id="FZOR01000044">
    <property type="protein sequence ID" value="SNT56044.1"/>
    <property type="molecule type" value="Genomic_DNA"/>
</dbReference>
<proteinExistence type="predicted"/>
<gene>
    <name evidence="2" type="ORF">SAMN05443665_104472</name>
</gene>
<keyword evidence="3" id="KW-1185">Reference proteome</keyword>
<protein>
    <submittedName>
        <fullName evidence="2">Uncharacterized protein</fullName>
    </submittedName>
</protein>
<accession>A0A239NNU6</accession>
<evidence type="ECO:0000256" key="1">
    <source>
        <dbReference type="SAM" id="Phobius"/>
    </source>
</evidence>
<reference evidence="2 3" key="1">
    <citation type="submission" date="2017-06" db="EMBL/GenBank/DDBJ databases">
        <authorList>
            <person name="Kim H.J."/>
            <person name="Triplett B.A."/>
        </authorList>
    </citation>
    <scope>NUCLEOTIDE SEQUENCE [LARGE SCALE GENOMIC DNA]</scope>
    <source>
        <strain evidence="2 3">DSM 44715</strain>
    </source>
</reference>
<dbReference type="AlphaFoldDB" id="A0A239NNU6"/>
<organism evidence="2 3">
    <name type="scientific">Actinomadura meyerae</name>
    <dbReference type="NCBI Taxonomy" id="240840"/>
    <lineage>
        <taxon>Bacteria</taxon>
        <taxon>Bacillati</taxon>
        <taxon>Actinomycetota</taxon>
        <taxon>Actinomycetes</taxon>
        <taxon>Streptosporangiales</taxon>
        <taxon>Thermomonosporaceae</taxon>
        <taxon>Actinomadura</taxon>
    </lineage>
</organism>
<sequence>MTRPLFLLAAAVLLAGWVPLLAVGLRAKAIDGVAALQTAGAQATLVLICLTTGLQQSSFASLALVTAVCVGVSGLVFARFMDRRP</sequence>
<evidence type="ECO:0000313" key="2">
    <source>
        <dbReference type="EMBL" id="SNT56044.1"/>
    </source>
</evidence>
<name>A0A239NNU6_9ACTN</name>
<keyword evidence="1" id="KW-1133">Transmembrane helix</keyword>
<feature type="transmembrane region" description="Helical" evidence="1">
    <location>
        <begin position="59"/>
        <end position="80"/>
    </location>
</feature>
<keyword evidence="1" id="KW-0812">Transmembrane</keyword>